<dbReference type="Pfam" id="PF17801">
    <property type="entry name" value="Melibiase_C"/>
    <property type="match status" value="1"/>
</dbReference>
<dbReference type="CDD" id="cd14792">
    <property type="entry name" value="GH27"/>
    <property type="match status" value="1"/>
</dbReference>
<feature type="domain" description="F5/8 type C" evidence="7">
    <location>
        <begin position="700"/>
        <end position="846"/>
    </location>
</feature>
<evidence type="ECO:0000313" key="8">
    <source>
        <dbReference type="EMBL" id="GIH20142.1"/>
    </source>
</evidence>
<dbReference type="SMART" id="SM00776">
    <property type="entry name" value="NPCBM"/>
    <property type="match status" value="1"/>
</dbReference>
<dbReference type="PROSITE" id="PS50022">
    <property type="entry name" value="FA58C_3"/>
    <property type="match status" value="1"/>
</dbReference>
<organism evidence="8 9">
    <name type="scientific">Rugosimonospora africana</name>
    <dbReference type="NCBI Taxonomy" id="556532"/>
    <lineage>
        <taxon>Bacteria</taxon>
        <taxon>Bacillati</taxon>
        <taxon>Actinomycetota</taxon>
        <taxon>Actinomycetes</taxon>
        <taxon>Micromonosporales</taxon>
        <taxon>Micromonosporaceae</taxon>
        <taxon>Rugosimonospora</taxon>
    </lineage>
</organism>
<evidence type="ECO:0000256" key="6">
    <source>
        <dbReference type="SAM" id="SignalP"/>
    </source>
</evidence>
<evidence type="ECO:0000259" key="7">
    <source>
        <dbReference type="PROSITE" id="PS50022"/>
    </source>
</evidence>
<dbReference type="InterPro" id="IPR038637">
    <property type="entry name" value="NPCBM_sf"/>
</dbReference>
<dbReference type="SUPFAM" id="SSF51445">
    <property type="entry name" value="(Trans)glycosidases"/>
    <property type="match status" value="1"/>
</dbReference>
<dbReference type="Pfam" id="PF16499">
    <property type="entry name" value="Melibiase_2"/>
    <property type="match status" value="1"/>
</dbReference>
<keyword evidence="5" id="KW-1015">Disulfide bond</keyword>
<dbReference type="InterPro" id="IPR041233">
    <property type="entry name" value="Melibiase_C"/>
</dbReference>
<comment type="catalytic activity">
    <reaction evidence="5">
        <text>Hydrolysis of terminal, non-reducing alpha-D-galactose residues in alpha-D-galactosides, including galactose oligosaccharides, galactomannans and galactolipids.</text>
        <dbReference type="EC" id="3.2.1.22"/>
    </reaction>
</comment>
<accession>A0A8J3VV08</accession>
<dbReference type="InterPro" id="IPR013780">
    <property type="entry name" value="Glyco_hydro_b"/>
</dbReference>
<sequence length="847" mass="86881">MRSSLAGAAAGITLLLGLAAAPANAAPAVAAGSPAGGSRPASVTPAATTAINDLARTPYLGWNTYYGLGSAYDEATIESETDAIVDRGLAAAGYQYVWLDGGWWSGTRDAQGNITVDSAQWPSGMKAVADYIHARGLKAGIYTDAGKDGCGGANQGSYGHYQQDVNQFAGWGFDAVKVDFCGGTNLRLAPATAYGQFRDALLANSSHRPMLFNICNPFTPGAAGDNYPPVELSVYSSYTFGPTTGNSWRTDTDAGFVHSVQWSDVLRNLDDDAKHPEAAGPGHWNDPDYLGPELGMTAAQAQAQFTMWSVLAAPLIVGSDVRSLSAATVAMLTNPDVLAVDQDRLGVQGTRVSAPGQGEVWVRPLAGGDRAVALLNRGSTPLTVTTSAAAVGLGDTARYTVDDLWAHTSTESAGTIRATVPAGSAVLYRVSAGGGQHLAPATALSAPTVPATPGWGGNLVLPGTSSTVTATFANDGRDPATGVGLTLSVPDGWTGGGSTGGGTVRANGHATSTWQVTVPAGTLPGTYPLTVTADYRWGGYQTGQRTGQVRVQVPSTPPAGAGQLSDQPWLDASSGWQVAAPDTSVGGNPITLGGTGYPKGLGVASPSTVDYYLGGNCTSLSGTVGIDDAVNNVDQQGGTATFTVSGDGRTRYDSGTVDRTAAHPFTVDLTGVRVLTLTVGDAGDGGYNDRADWAGLTLACGAVPADGWPSFVDRTGLVATATTAHDGYPAAAAVDSRLSTIWHDEFSPQAPLPQAVTIDLGRTHTVDGLTYQPRMDASTTGTITGYRIEVSADGQTFAPVSSGTWTDDRTLKSVAFAPVQGRYVRLVATAGDGGYASAAEIRVRQTQ</sequence>
<evidence type="ECO:0000313" key="9">
    <source>
        <dbReference type="Proteomes" id="UP000642748"/>
    </source>
</evidence>
<dbReference type="Pfam" id="PF10633">
    <property type="entry name" value="NPCBM_assoc"/>
    <property type="match status" value="1"/>
</dbReference>
<dbReference type="GO" id="GO:0005975">
    <property type="term" value="P:carbohydrate metabolic process"/>
    <property type="evidence" value="ECO:0007669"/>
    <property type="project" value="InterPro"/>
</dbReference>
<dbReference type="Pfam" id="PF08305">
    <property type="entry name" value="NPCBM"/>
    <property type="match status" value="1"/>
</dbReference>
<dbReference type="InterPro" id="IPR017853">
    <property type="entry name" value="GH"/>
</dbReference>
<dbReference type="SUPFAM" id="SSF51011">
    <property type="entry name" value="Glycosyl hydrolase domain"/>
    <property type="match status" value="1"/>
</dbReference>
<dbReference type="InterPro" id="IPR008979">
    <property type="entry name" value="Galactose-bd-like_sf"/>
</dbReference>
<dbReference type="RefSeq" id="WP_203923578.1">
    <property type="nucleotide sequence ID" value="NZ_BONZ01000089.1"/>
</dbReference>
<keyword evidence="4 5" id="KW-0326">Glycosidase</keyword>
<dbReference type="EMBL" id="BONZ01000089">
    <property type="protein sequence ID" value="GIH20142.1"/>
    <property type="molecule type" value="Genomic_DNA"/>
</dbReference>
<dbReference type="InterPro" id="IPR002241">
    <property type="entry name" value="Glyco_hydro_27"/>
</dbReference>
<evidence type="ECO:0000256" key="2">
    <source>
        <dbReference type="ARBA" id="ARBA00022729"/>
    </source>
</evidence>
<dbReference type="InterPro" id="IPR013222">
    <property type="entry name" value="Glyco_hyd_98_carb-bd"/>
</dbReference>
<dbReference type="Gene3D" id="3.20.20.70">
    <property type="entry name" value="Aldolase class I"/>
    <property type="match status" value="1"/>
</dbReference>
<dbReference type="Gene3D" id="2.60.40.1180">
    <property type="entry name" value="Golgi alpha-mannosidase II"/>
    <property type="match status" value="1"/>
</dbReference>
<dbReference type="InterPro" id="IPR013783">
    <property type="entry name" value="Ig-like_fold"/>
</dbReference>
<protein>
    <recommendedName>
        <fullName evidence="5">Alpha-galactosidase</fullName>
        <ecNumber evidence="5">3.2.1.22</ecNumber>
    </recommendedName>
    <alternativeName>
        <fullName evidence="5">Melibiase</fullName>
    </alternativeName>
</protein>
<dbReference type="InterPro" id="IPR000421">
    <property type="entry name" value="FA58C"/>
</dbReference>
<dbReference type="SUPFAM" id="SSF49785">
    <property type="entry name" value="Galactose-binding domain-like"/>
    <property type="match status" value="2"/>
</dbReference>
<dbReference type="InterPro" id="IPR013785">
    <property type="entry name" value="Aldolase_TIM"/>
</dbReference>
<dbReference type="Gene3D" id="2.60.120.260">
    <property type="entry name" value="Galactose-binding domain-like"/>
    <property type="match status" value="1"/>
</dbReference>
<dbReference type="Gene3D" id="2.60.120.1060">
    <property type="entry name" value="NPCBM/NEW2 domain"/>
    <property type="match status" value="1"/>
</dbReference>
<keyword evidence="2 6" id="KW-0732">Signal</keyword>
<dbReference type="EC" id="3.2.1.22" evidence="5"/>
<name>A0A8J3VV08_9ACTN</name>
<evidence type="ECO:0000256" key="3">
    <source>
        <dbReference type="ARBA" id="ARBA00022801"/>
    </source>
</evidence>
<gene>
    <name evidence="8" type="primary">galA_4</name>
    <name evidence="8" type="ORF">Raf01_83140</name>
</gene>
<proteinExistence type="inferred from homology"/>
<evidence type="ECO:0000256" key="4">
    <source>
        <dbReference type="ARBA" id="ARBA00023295"/>
    </source>
</evidence>
<evidence type="ECO:0000256" key="5">
    <source>
        <dbReference type="RuleBase" id="RU361168"/>
    </source>
</evidence>
<comment type="caution">
    <text evidence="8">The sequence shown here is derived from an EMBL/GenBank/DDBJ whole genome shotgun (WGS) entry which is preliminary data.</text>
</comment>
<evidence type="ECO:0000256" key="1">
    <source>
        <dbReference type="ARBA" id="ARBA00009743"/>
    </source>
</evidence>
<dbReference type="Pfam" id="PF00754">
    <property type="entry name" value="F5_F8_type_C"/>
    <property type="match status" value="1"/>
</dbReference>
<comment type="similarity">
    <text evidence="1 5">Belongs to the glycosyl hydrolase 27 family.</text>
</comment>
<dbReference type="PRINTS" id="PR00740">
    <property type="entry name" value="GLHYDRLASE27"/>
</dbReference>
<feature type="chain" id="PRO_5035224739" description="Alpha-galactosidase" evidence="6">
    <location>
        <begin position="26"/>
        <end position="847"/>
    </location>
</feature>
<keyword evidence="3 5" id="KW-0378">Hydrolase</keyword>
<dbReference type="Proteomes" id="UP000642748">
    <property type="component" value="Unassembled WGS sequence"/>
</dbReference>
<dbReference type="PANTHER" id="PTHR11452">
    <property type="entry name" value="ALPHA-GALACTOSIDASE/ALPHA-N-ACETYLGALACTOSAMINIDASE"/>
    <property type="match status" value="1"/>
</dbReference>
<keyword evidence="9" id="KW-1185">Reference proteome</keyword>
<reference evidence="8" key="1">
    <citation type="submission" date="2021-01" db="EMBL/GenBank/DDBJ databases">
        <title>Whole genome shotgun sequence of Rugosimonospora africana NBRC 104875.</title>
        <authorList>
            <person name="Komaki H."/>
            <person name="Tamura T."/>
        </authorList>
    </citation>
    <scope>NUCLEOTIDE SEQUENCE</scope>
    <source>
        <strain evidence="8">NBRC 104875</strain>
    </source>
</reference>
<dbReference type="GO" id="GO:0004557">
    <property type="term" value="F:alpha-galactosidase activity"/>
    <property type="evidence" value="ECO:0007669"/>
    <property type="project" value="UniProtKB-EC"/>
</dbReference>
<feature type="signal peptide" evidence="6">
    <location>
        <begin position="1"/>
        <end position="25"/>
    </location>
</feature>
<dbReference type="AlphaFoldDB" id="A0A8J3VV08"/>
<dbReference type="InterPro" id="IPR018905">
    <property type="entry name" value="A-galactase_NEW3"/>
</dbReference>
<dbReference type="PANTHER" id="PTHR11452:SF75">
    <property type="entry name" value="ALPHA-GALACTOSIDASE MEL1"/>
    <property type="match status" value="1"/>
</dbReference>
<dbReference type="Gene3D" id="2.60.40.10">
    <property type="entry name" value="Immunoglobulins"/>
    <property type="match status" value="1"/>
</dbReference>